<feature type="signal peptide" evidence="1">
    <location>
        <begin position="1"/>
        <end position="21"/>
    </location>
</feature>
<reference evidence="2 3" key="1">
    <citation type="submission" date="2021-08" db="EMBL/GenBank/DDBJ databases">
        <title>The genome sequence of Chitinophaga sp. B61.</title>
        <authorList>
            <person name="Zhang X."/>
        </authorList>
    </citation>
    <scope>NUCLEOTIDE SEQUENCE [LARGE SCALE GENOMIC DNA]</scope>
    <source>
        <strain evidence="2 3">B61</strain>
    </source>
</reference>
<feature type="chain" id="PRO_5047213156" evidence="1">
    <location>
        <begin position="22"/>
        <end position="72"/>
    </location>
</feature>
<evidence type="ECO:0000256" key="1">
    <source>
        <dbReference type="SAM" id="SignalP"/>
    </source>
</evidence>
<dbReference type="EMBL" id="JAICCF010000005">
    <property type="protein sequence ID" value="MBW8687558.1"/>
    <property type="molecule type" value="Genomic_DNA"/>
</dbReference>
<comment type="caution">
    <text evidence="2">The sequence shown here is derived from an EMBL/GenBank/DDBJ whole genome shotgun (WGS) entry which is preliminary data.</text>
</comment>
<keyword evidence="3" id="KW-1185">Reference proteome</keyword>
<evidence type="ECO:0000313" key="3">
    <source>
        <dbReference type="Proteomes" id="UP000812961"/>
    </source>
</evidence>
<protein>
    <submittedName>
        <fullName evidence="2">Uncharacterized protein</fullName>
    </submittedName>
</protein>
<dbReference type="RefSeq" id="WP_220252890.1">
    <property type="nucleotide sequence ID" value="NZ_JAICCF010000005.1"/>
</dbReference>
<evidence type="ECO:0000313" key="2">
    <source>
        <dbReference type="EMBL" id="MBW8687558.1"/>
    </source>
</evidence>
<accession>A0ABS7GIQ7</accession>
<name>A0ABS7GIQ7_9BACT</name>
<organism evidence="2 3">
    <name type="scientific">Chitinophaga rhizophila</name>
    <dbReference type="NCBI Taxonomy" id="2866212"/>
    <lineage>
        <taxon>Bacteria</taxon>
        <taxon>Pseudomonadati</taxon>
        <taxon>Bacteroidota</taxon>
        <taxon>Chitinophagia</taxon>
        <taxon>Chitinophagales</taxon>
        <taxon>Chitinophagaceae</taxon>
        <taxon>Chitinophaga</taxon>
    </lineage>
</organism>
<keyword evidence="1" id="KW-0732">Signal</keyword>
<proteinExistence type="predicted"/>
<gene>
    <name evidence="2" type="ORF">K1Y79_24690</name>
</gene>
<dbReference type="Proteomes" id="UP000812961">
    <property type="component" value="Unassembled WGS sequence"/>
</dbReference>
<sequence length="72" mass="7580">MKKTLTLAFFAAVCAAGTAVAGKMQQDTQWLLNDDSIVTGTSAQIKILYCIGANNVQCAVSLTGITTIIRKS</sequence>